<dbReference type="InterPro" id="IPR036047">
    <property type="entry name" value="F-box-like_dom_sf"/>
</dbReference>
<feature type="compositionally biased region" description="Polar residues" evidence="1">
    <location>
        <begin position="18"/>
        <end position="42"/>
    </location>
</feature>
<dbReference type="SMART" id="SM00256">
    <property type="entry name" value="FBOX"/>
    <property type="match status" value="1"/>
</dbReference>
<feature type="domain" description="F-box" evidence="2">
    <location>
        <begin position="66"/>
        <end position="115"/>
    </location>
</feature>
<dbReference type="Pfam" id="PF12937">
    <property type="entry name" value="F-box-like"/>
    <property type="match status" value="1"/>
</dbReference>
<dbReference type="SUPFAM" id="SSF81383">
    <property type="entry name" value="F-box domain"/>
    <property type="match status" value="1"/>
</dbReference>
<dbReference type="AlphaFoldDB" id="A0A9P7V491"/>
<dbReference type="PROSITE" id="PS50181">
    <property type="entry name" value="FBOX"/>
    <property type="match status" value="1"/>
</dbReference>
<dbReference type="KEGG" id="more:E1B28_001871"/>
<sequence length="712" mass="82769">MAPTVVDLLIQTHEKQKNTSSQKTFKITPTNRTSSSCQTQPSDVKPEPYSEKPKTRVISFKRSAKLHLLPSLPLDLLFEIFGHLLPSDILQLARTSRDLRNLLLRRSATTIWKTAFLNVADISCPRDISYPAWASLIYDKECHGCSIPNIRNVNFFLRVRLCAKCAKHRLSDVERSEEEEEIKKIIQDCVPCAEWGGSARTVCVAAKVNGFLEELQRHTLRGEAARLAFIEERKVQLVTRNQNARLWAKWTENLQDVRQQELDDIRSKRSDALKKKLKAEGYEPELLLLDQLQRPWSSAVCFPLWDHHQFVKQPKPLTDRNWDQIKSDLVTYMETVRAYRLREERQKLVWERRHHATAEWVSYRTDQHLVGEFIPNPIDVWFWNPVKTVVEEPSDVVVNDQSFGQPMLGFPAFLRRWQGEKQDELVRLLPFPMAGDLWYARPQHLRLAICVLSCTSSFHCEFDEWPERHYPCMWFPEFLHHPCNTLERRACRYNFADGEKQDPIDKEVQRAPCLRADNEFKGFRRRKWSTKWVAFDQKASRTVQNILKACGMSLHTTTEQLDAADPRVVCLKCTYGAKCDGERRFPVLTWRTAVQHCFAKHWGDGTVAWQKVSDDDAALARTSECMPVRRIVQIPEERPWRCGHCKDTPQDRGRMTFTDMQEHFDVAHGGREGMEEGVHYYKAFDFPPRQPPVVTMVPKDPTAAMKGGTEML</sequence>
<comment type="caution">
    <text evidence="3">The sequence shown here is derived from an EMBL/GenBank/DDBJ whole genome shotgun (WGS) entry which is preliminary data.</text>
</comment>
<gene>
    <name evidence="3" type="ORF">E1B28_001871</name>
</gene>
<dbReference type="Gene3D" id="1.20.1280.50">
    <property type="match status" value="1"/>
</dbReference>
<dbReference type="EMBL" id="CM032181">
    <property type="protein sequence ID" value="KAG7100090.1"/>
    <property type="molecule type" value="Genomic_DNA"/>
</dbReference>
<protein>
    <recommendedName>
        <fullName evidence="2">F-box domain-containing protein</fullName>
    </recommendedName>
</protein>
<dbReference type="RefSeq" id="XP_043016560.1">
    <property type="nucleotide sequence ID" value="XM_043147846.1"/>
</dbReference>
<evidence type="ECO:0000259" key="2">
    <source>
        <dbReference type="PROSITE" id="PS50181"/>
    </source>
</evidence>
<organism evidence="3 4">
    <name type="scientific">Marasmius oreades</name>
    <name type="common">fairy-ring Marasmius</name>
    <dbReference type="NCBI Taxonomy" id="181124"/>
    <lineage>
        <taxon>Eukaryota</taxon>
        <taxon>Fungi</taxon>
        <taxon>Dikarya</taxon>
        <taxon>Basidiomycota</taxon>
        <taxon>Agaricomycotina</taxon>
        <taxon>Agaricomycetes</taxon>
        <taxon>Agaricomycetidae</taxon>
        <taxon>Agaricales</taxon>
        <taxon>Marasmiineae</taxon>
        <taxon>Marasmiaceae</taxon>
        <taxon>Marasmius</taxon>
    </lineage>
</organism>
<accession>A0A9P7V491</accession>
<evidence type="ECO:0000256" key="1">
    <source>
        <dbReference type="SAM" id="MobiDB-lite"/>
    </source>
</evidence>
<feature type="region of interest" description="Disordered" evidence="1">
    <location>
        <begin position="17"/>
        <end position="51"/>
    </location>
</feature>
<proteinExistence type="predicted"/>
<dbReference type="Proteomes" id="UP001049176">
    <property type="component" value="Chromosome 1"/>
</dbReference>
<reference evidence="3" key="1">
    <citation type="journal article" date="2021" name="Genome Biol. Evol.">
        <title>The assembled and annotated genome of the fairy-ring fungus Marasmius oreades.</title>
        <authorList>
            <person name="Hiltunen M."/>
            <person name="Ament-Velasquez S.L."/>
            <person name="Johannesson H."/>
        </authorList>
    </citation>
    <scope>NUCLEOTIDE SEQUENCE</scope>
    <source>
        <strain evidence="3">03SP1</strain>
    </source>
</reference>
<dbReference type="InterPro" id="IPR001810">
    <property type="entry name" value="F-box_dom"/>
</dbReference>
<evidence type="ECO:0000313" key="3">
    <source>
        <dbReference type="EMBL" id="KAG7100090.1"/>
    </source>
</evidence>
<evidence type="ECO:0000313" key="4">
    <source>
        <dbReference type="Proteomes" id="UP001049176"/>
    </source>
</evidence>
<dbReference type="GeneID" id="66070947"/>
<dbReference type="OrthoDB" id="2322499at2759"/>
<keyword evidence="4" id="KW-1185">Reference proteome</keyword>
<name>A0A9P7V491_9AGAR</name>